<evidence type="ECO:0000256" key="21">
    <source>
        <dbReference type="SAM" id="MobiDB-lite"/>
    </source>
</evidence>
<evidence type="ECO:0000256" key="18">
    <source>
        <dbReference type="ARBA" id="ARBA00069892"/>
    </source>
</evidence>
<dbReference type="Proteomes" id="UP001591681">
    <property type="component" value="Unassembled WGS sequence"/>
</dbReference>
<proteinExistence type="predicted"/>
<evidence type="ECO:0000259" key="22">
    <source>
        <dbReference type="PROSITE" id="PS50957"/>
    </source>
</evidence>
<keyword evidence="12" id="KW-0472">Membrane</keyword>
<keyword evidence="24" id="KW-1185">Reference proteome</keyword>
<organism evidence="23 24">
    <name type="scientific">Coilia grayii</name>
    <name type="common">Gray's grenadier anchovy</name>
    <dbReference type="NCBI Taxonomy" id="363190"/>
    <lineage>
        <taxon>Eukaryota</taxon>
        <taxon>Metazoa</taxon>
        <taxon>Chordata</taxon>
        <taxon>Craniata</taxon>
        <taxon>Vertebrata</taxon>
        <taxon>Euteleostomi</taxon>
        <taxon>Actinopterygii</taxon>
        <taxon>Neopterygii</taxon>
        <taxon>Teleostei</taxon>
        <taxon>Clupei</taxon>
        <taxon>Clupeiformes</taxon>
        <taxon>Clupeoidei</taxon>
        <taxon>Engraulidae</taxon>
        <taxon>Coilinae</taxon>
        <taxon>Coilia</taxon>
    </lineage>
</organism>
<dbReference type="AlphaFoldDB" id="A0ABD1ISW7"/>
<keyword evidence="6" id="KW-0963">Cytoplasm</keyword>
<dbReference type="GO" id="GO:0016579">
    <property type="term" value="P:protein deubiquitination"/>
    <property type="evidence" value="ECO:0007669"/>
    <property type="project" value="UniProtKB-ARBA"/>
</dbReference>
<gene>
    <name evidence="23" type="ORF">ACEWY4_025762</name>
</gene>
<evidence type="ECO:0000256" key="3">
    <source>
        <dbReference type="ARBA" id="ARBA00004514"/>
    </source>
</evidence>
<keyword evidence="10 20" id="KW-0378">Hydrolase</keyword>
<evidence type="ECO:0000256" key="12">
    <source>
        <dbReference type="ARBA" id="ARBA00023136"/>
    </source>
</evidence>
<comment type="subunit">
    <text evidence="14">Interacts with beta-actin/ACTB.</text>
</comment>
<comment type="function">
    <text evidence="13">Deubiquitinates monoubiquitinated probes (in vitro). When ubiquitinated, cleaves 'Lys-63'-linked and 'Lys-48'-linked poly-ubiquitin chains (in vitro), hence may act as a deubiquitinating enzyme. May increase macropinocytosis and suppress clathrin- and caveolae-mediated endocytosis. May enhance membrane dynamics and cell motility independently of its catalytic activity.</text>
</comment>
<evidence type="ECO:0000256" key="6">
    <source>
        <dbReference type="ARBA" id="ARBA00022490"/>
    </source>
</evidence>
<comment type="subcellular location">
    <subcellularLocation>
        <location evidence="2">Cell membrane</location>
    </subcellularLocation>
    <subcellularLocation>
        <location evidence="3">Cytoplasm</location>
        <location evidence="3">Cytosol</location>
    </subcellularLocation>
</comment>
<evidence type="ECO:0000256" key="17">
    <source>
        <dbReference type="ARBA" id="ARBA00058284"/>
    </source>
</evidence>
<dbReference type="GO" id="GO:0005886">
    <property type="term" value="C:plasma membrane"/>
    <property type="evidence" value="ECO:0007669"/>
    <property type="project" value="UniProtKB-SubCell"/>
</dbReference>
<evidence type="ECO:0000256" key="1">
    <source>
        <dbReference type="ARBA" id="ARBA00000707"/>
    </source>
</evidence>
<feature type="domain" description="Josephin" evidence="22">
    <location>
        <begin position="61"/>
        <end position="240"/>
    </location>
</feature>
<evidence type="ECO:0000313" key="24">
    <source>
        <dbReference type="Proteomes" id="UP001591681"/>
    </source>
</evidence>
<dbReference type="GO" id="GO:0006508">
    <property type="term" value="P:proteolysis"/>
    <property type="evidence" value="ECO:0007669"/>
    <property type="project" value="UniProtKB-KW"/>
</dbReference>
<dbReference type="EC" id="3.4.19.12" evidence="4"/>
<evidence type="ECO:0000256" key="2">
    <source>
        <dbReference type="ARBA" id="ARBA00004236"/>
    </source>
</evidence>
<dbReference type="GO" id="GO:0005829">
    <property type="term" value="C:cytosol"/>
    <property type="evidence" value="ECO:0007669"/>
    <property type="project" value="UniProtKB-SubCell"/>
</dbReference>
<evidence type="ECO:0000256" key="11">
    <source>
        <dbReference type="ARBA" id="ARBA00022843"/>
    </source>
</evidence>
<dbReference type="PANTHER" id="PTHR13291">
    <property type="entry name" value="JOSEPHIN 1, 2"/>
    <property type="match status" value="1"/>
</dbReference>
<evidence type="ECO:0000256" key="19">
    <source>
        <dbReference type="ARBA" id="ARBA00077222"/>
    </source>
</evidence>
<evidence type="ECO:0000256" key="13">
    <source>
        <dbReference type="ARBA" id="ARBA00037708"/>
    </source>
</evidence>
<comment type="catalytic activity">
    <reaction evidence="1">
        <text>Thiol-dependent hydrolysis of ester, thioester, amide, peptide and isopeptide bonds formed by the C-terminal Gly of ubiquitin (a 76-residue protein attached to proteins as an intracellular targeting signal).</text>
        <dbReference type="EC" id="3.4.19.12"/>
    </reaction>
</comment>
<evidence type="ECO:0000256" key="14">
    <source>
        <dbReference type="ARBA" id="ARBA00038710"/>
    </source>
</evidence>
<reference evidence="23 24" key="1">
    <citation type="submission" date="2024-09" db="EMBL/GenBank/DDBJ databases">
        <title>A chromosome-level genome assembly of Gray's grenadier anchovy, Coilia grayii.</title>
        <authorList>
            <person name="Fu Z."/>
        </authorList>
    </citation>
    <scope>NUCLEOTIDE SEQUENCE [LARGE SCALE GENOMIC DNA]</scope>
    <source>
        <strain evidence="23">G4</strain>
        <tissue evidence="23">Muscle</tissue>
    </source>
</reference>
<comment type="function">
    <text evidence="17">Cleaves 'Lys-63'-linked poly-ubiquitin chains, and with lesser efficiency 'Lys-48'-linked poly-ubiquitin chains (in vitro). May act as a deubiquitinating enzyme.</text>
</comment>
<evidence type="ECO:0000256" key="10">
    <source>
        <dbReference type="ARBA" id="ARBA00022801"/>
    </source>
</evidence>
<evidence type="ECO:0000256" key="5">
    <source>
        <dbReference type="ARBA" id="ARBA00022475"/>
    </source>
</evidence>
<dbReference type="Gene3D" id="3.90.70.40">
    <property type="match status" value="1"/>
</dbReference>
<name>A0ABD1ISW7_9TELE</name>
<keyword evidence="9" id="KW-0833">Ubl conjugation pathway</keyword>
<dbReference type="PANTHER" id="PTHR13291:SF1">
    <property type="entry name" value="JOSEPHIN-1"/>
    <property type="match status" value="1"/>
</dbReference>
<accession>A0ABD1ISW7</accession>
<dbReference type="InterPro" id="IPR040053">
    <property type="entry name" value="JOSD1/2"/>
</dbReference>
<dbReference type="FunFam" id="3.90.70.40:FF:000003">
    <property type="entry name" value="josephin-2 isoform X1"/>
    <property type="match status" value="1"/>
</dbReference>
<keyword evidence="7" id="KW-0597">Phosphoprotein</keyword>
<sequence>MGSAPCSGKGRGVGGLQELGCMPWKVSKQKGNEEGAASGPEREEGTGERRDAVVPAATPPPPAIYHEKQRRELCALHALNNVFQDGAAFTRDALQEIYQRLSPSTLVTPHKKSMLGNGNYDVNVIMAALQTRGFEAVWWDKRRDVGSIALPNVTGFILNVPSNLRWGPLRLPLKRQHWIGVREVGGVYYNLDSKLRSPHAIGTADDLRKFLRHQLRGKNCELLLVVPEEVEVHQTWRSDAS</sequence>
<dbReference type="GO" id="GO:0004843">
    <property type="term" value="F:cysteine-type deubiquitinase activity"/>
    <property type="evidence" value="ECO:0007669"/>
    <property type="project" value="UniProtKB-EC"/>
</dbReference>
<evidence type="ECO:0000256" key="4">
    <source>
        <dbReference type="ARBA" id="ARBA00012759"/>
    </source>
</evidence>
<protein>
    <recommendedName>
        <fullName evidence="15">Josephin-1</fullName>
        <ecNumber evidence="4">3.4.19.12</ecNumber>
    </recommendedName>
    <alternativeName>
        <fullName evidence="16">Josephin domain-containing protein 1</fullName>
    </alternativeName>
    <alternativeName>
        <fullName evidence="19">Josephin domain-containing protein 2</fullName>
    </alternativeName>
    <alternativeName>
        <fullName evidence="18">Josephin-2</fullName>
    </alternativeName>
</protein>
<comment type="caution">
    <text evidence="23">The sequence shown here is derived from an EMBL/GenBank/DDBJ whole genome shotgun (WGS) entry which is preliminary data.</text>
</comment>
<feature type="region of interest" description="Disordered" evidence="21">
    <location>
        <begin position="24"/>
        <end position="60"/>
    </location>
</feature>
<evidence type="ECO:0000256" key="7">
    <source>
        <dbReference type="ARBA" id="ARBA00022553"/>
    </source>
</evidence>
<evidence type="ECO:0000256" key="9">
    <source>
        <dbReference type="ARBA" id="ARBA00022786"/>
    </source>
</evidence>
<evidence type="ECO:0000313" key="23">
    <source>
        <dbReference type="EMBL" id="KAL2078077.1"/>
    </source>
</evidence>
<dbReference type="InterPro" id="IPR006155">
    <property type="entry name" value="Josephin"/>
</dbReference>
<feature type="compositionally biased region" description="Basic and acidic residues" evidence="21">
    <location>
        <begin position="40"/>
        <end position="52"/>
    </location>
</feature>
<feature type="active site" evidence="20">
    <location>
        <position position="192"/>
    </location>
</feature>
<dbReference type="SMART" id="SM01246">
    <property type="entry name" value="Josephin"/>
    <property type="match status" value="1"/>
</dbReference>
<dbReference type="Pfam" id="PF02099">
    <property type="entry name" value="Josephin"/>
    <property type="match status" value="1"/>
</dbReference>
<evidence type="ECO:0000256" key="16">
    <source>
        <dbReference type="ARBA" id="ARBA00042189"/>
    </source>
</evidence>
<dbReference type="EMBL" id="JBHFQA010000023">
    <property type="protein sequence ID" value="KAL2078077.1"/>
    <property type="molecule type" value="Genomic_DNA"/>
</dbReference>
<keyword evidence="8" id="KW-0645">Protease</keyword>
<feature type="active site" evidence="20">
    <location>
        <position position="74"/>
    </location>
</feature>
<feature type="active site" evidence="20">
    <location>
        <position position="177"/>
    </location>
</feature>
<keyword evidence="11" id="KW-0832">Ubl conjugation</keyword>
<evidence type="ECO:0000256" key="8">
    <source>
        <dbReference type="ARBA" id="ARBA00022670"/>
    </source>
</evidence>
<evidence type="ECO:0000256" key="15">
    <source>
        <dbReference type="ARBA" id="ARBA00040589"/>
    </source>
</evidence>
<dbReference type="PROSITE" id="PS50957">
    <property type="entry name" value="JOSEPHIN"/>
    <property type="match status" value="1"/>
</dbReference>
<keyword evidence="5" id="KW-1003">Cell membrane</keyword>
<evidence type="ECO:0000256" key="20">
    <source>
        <dbReference type="PROSITE-ProRule" id="PRU00331"/>
    </source>
</evidence>